<reference evidence="2 3" key="1">
    <citation type="journal article" date="2013" name="Nature">
        <title>The genomes of four tapeworm species reveal adaptations to parasitism.</title>
        <authorList>
            <person name="Tsai I.J."/>
            <person name="Zarowiecki M."/>
            <person name="Holroyd N."/>
            <person name="Garciarrubio A."/>
            <person name="Sanchez-Flores A."/>
            <person name="Brooks K.L."/>
            <person name="Tracey A."/>
            <person name="Bobes R.J."/>
            <person name="Fragoso G."/>
            <person name="Sciutto E."/>
            <person name="Aslett M."/>
            <person name="Beasley H."/>
            <person name="Bennett H.M."/>
            <person name="Cai J."/>
            <person name="Camicia F."/>
            <person name="Clark R."/>
            <person name="Cucher M."/>
            <person name="De Silva N."/>
            <person name="Day T.A."/>
            <person name="Deplazes P."/>
            <person name="Estrada K."/>
            <person name="Fernandez C."/>
            <person name="Holland P.W."/>
            <person name="Hou J."/>
            <person name="Hu S."/>
            <person name="Huckvale T."/>
            <person name="Hung S.S."/>
            <person name="Kamenetzky L."/>
            <person name="Keane J.A."/>
            <person name="Kiss F."/>
            <person name="Koziol U."/>
            <person name="Lambert O."/>
            <person name="Liu K."/>
            <person name="Luo X."/>
            <person name="Luo Y."/>
            <person name="Macchiaroli N."/>
            <person name="Nichol S."/>
            <person name="Paps J."/>
            <person name="Parkinson J."/>
            <person name="Pouchkina-Stantcheva N."/>
            <person name="Riddiford N."/>
            <person name="Rosenzvit M."/>
            <person name="Salinas G."/>
            <person name="Wasmuth J.D."/>
            <person name="Zamanian M."/>
            <person name="Zheng Y."/>
            <person name="Cai X."/>
            <person name="Soberon X."/>
            <person name="Olson P.D."/>
            <person name="Laclette J.P."/>
            <person name="Brehm K."/>
            <person name="Berriman M."/>
            <person name="Garciarrubio A."/>
            <person name="Bobes R.J."/>
            <person name="Fragoso G."/>
            <person name="Sanchez-Flores A."/>
            <person name="Estrada K."/>
            <person name="Cevallos M.A."/>
            <person name="Morett E."/>
            <person name="Gonzalez V."/>
            <person name="Portillo T."/>
            <person name="Ochoa-Leyva A."/>
            <person name="Jose M.V."/>
            <person name="Sciutto E."/>
            <person name="Landa A."/>
            <person name="Jimenez L."/>
            <person name="Valdes V."/>
            <person name="Carrero J.C."/>
            <person name="Larralde C."/>
            <person name="Morales-Montor J."/>
            <person name="Limon-Lason J."/>
            <person name="Soberon X."/>
            <person name="Laclette J.P."/>
        </authorList>
    </citation>
    <scope>NUCLEOTIDE SEQUENCE [LARGE SCALE GENOMIC DNA]</scope>
</reference>
<organism evidence="2">
    <name type="scientific">Echinococcus granulosus</name>
    <name type="common">Hydatid tapeworm</name>
    <dbReference type="NCBI Taxonomy" id="6210"/>
    <lineage>
        <taxon>Eukaryota</taxon>
        <taxon>Metazoa</taxon>
        <taxon>Spiralia</taxon>
        <taxon>Lophotrochozoa</taxon>
        <taxon>Platyhelminthes</taxon>
        <taxon>Cestoda</taxon>
        <taxon>Eucestoda</taxon>
        <taxon>Cyclophyllidea</taxon>
        <taxon>Taeniidae</taxon>
        <taxon>Echinococcus</taxon>
        <taxon>Echinococcus granulosus group</taxon>
    </lineage>
</organism>
<feature type="region of interest" description="Disordered" evidence="1">
    <location>
        <begin position="1"/>
        <end position="31"/>
    </location>
</feature>
<evidence type="ECO:0000313" key="2">
    <source>
        <dbReference type="EMBL" id="CDS20011.1"/>
    </source>
</evidence>
<protein>
    <submittedName>
        <fullName evidence="2 4">Uncharacterized protein</fullName>
    </submittedName>
</protein>
<feature type="compositionally biased region" description="Basic and acidic residues" evidence="1">
    <location>
        <begin position="1"/>
        <end position="13"/>
    </location>
</feature>
<sequence>MARMHDDVDKENDPSSSSLLGKSLPNLESGTKAESNFPLHCLTNLLPSALHPPRVEVEGEEGEEELCATIETLGWVGVWHVKRL</sequence>
<name>A0A068WQU5_ECHGR</name>
<reference evidence="2" key="2">
    <citation type="submission" date="2014-06" db="EMBL/GenBank/DDBJ databases">
        <authorList>
            <person name="Aslett M."/>
        </authorList>
    </citation>
    <scope>NUCLEOTIDE SEQUENCE</scope>
</reference>
<dbReference type="WBParaSite" id="EgrG_000220000">
    <property type="protein sequence ID" value="EgrG_000220000"/>
    <property type="gene ID" value="EgrG_000220000"/>
</dbReference>
<dbReference type="EMBL" id="LK028580">
    <property type="protein sequence ID" value="CDS20011.1"/>
    <property type="molecule type" value="Genomic_DNA"/>
</dbReference>
<evidence type="ECO:0000313" key="3">
    <source>
        <dbReference type="Proteomes" id="UP000492820"/>
    </source>
</evidence>
<reference evidence="4" key="3">
    <citation type="submission" date="2020-10" db="UniProtKB">
        <authorList>
            <consortium name="WormBaseParasite"/>
        </authorList>
    </citation>
    <scope>IDENTIFICATION</scope>
</reference>
<evidence type="ECO:0000313" key="4">
    <source>
        <dbReference type="WBParaSite" id="EgrG_000220000"/>
    </source>
</evidence>
<feature type="compositionally biased region" description="Low complexity" evidence="1">
    <location>
        <begin position="15"/>
        <end position="24"/>
    </location>
</feature>
<dbReference type="AlphaFoldDB" id="A0A068WQU5"/>
<proteinExistence type="predicted"/>
<dbReference type="Proteomes" id="UP000492820">
    <property type="component" value="Unassembled WGS sequence"/>
</dbReference>
<gene>
    <name evidence="2" type="ORF">EgrG_000220000</name>
</gene>
<accession>A0A068WQU5</accession>
<evidence type="ECO:0000256" key="1">
    <source>
        <dbReference type="SAM" id="MobiDB-lite"/>
    </source>
</evidence>